<feature type="region of interest" description="Disordered" evidence="15">
    <location>
        <begin position="331"/>
        <end position="352"/>
    </location>
</feature>
<dbReference type="VEuPathDB" id="VectorBase:AEPI000080"/>
<evidence type="ECO:0000256" key="12">
    <source>
        <dbReference type="ARBA" id="ARBA00023242"/>
    </source>
</evidence>
<evidence type="ECO:0000256" key="15">
    <source>
        <dbReference type="SAM" id="MobiDB-lite"/>
    </source>
</evidence>
<comment type="function">
    <text evidence="14">Probable histone demethylase that specifically demethylates 'Lys-9' and 'Lys-36' residues of histone H3, thereby playing a central role in histone code. Demethylation of Lys residue generates formaldehyde and succinate.</text>
</comment>
<evidence type="ECO:0000256" key="7">
    <source>
        <dbReference type="ARBA" id="ARBA00022964"/>
    </source>
</evidence>
<dbReference type="SMART" id="SM00545">
    <property type="entry name" value="JmjN"/>
    <property type="match status" value="1"/>
</dbReference>
<evidence type="ECO:0000256" key="13">
    <source>
        <dbReference type="ARBA" id="ARBA00049349"/>
    </source>
</evidence>
<dbReference type="InterPro" id="IPR003349">
    <property type="entry name" value="JmjN"/>
</dbReference>
<name>A0A182NZJ9_9DIPT</name>
<dbReference type="SUPFAM" id="SSF51197">
    <property type="entry name" value="Clavaminate synthase-like"/>
    <property type="match status" value="1"/>
</dbReference>
<keyword evidence="6" id="KW-0156">Chromatin regulator</keyword>
<dbReference type="PROSITE" id="PS51184">
    <property type="entry name" value="JMJC"/>
    <property type="match status" value="1"/>
</dbReference>
<dbReference type="Proteomes" id="UP000075885">
    <property type="component" value="Unassembled WGS sequence"/>
</dbReference>
<feature type="compositionally biased region" description="Basic residues" evidence="15">
    <location>
        <begin position="709"/>
        <end position="718"/>
    </location>
</feature>
<evidence type="ECO:0000256" key="11">
    <source>
        <dbReference type="ARBA" id="ARBA00023163"/>
    </source>
</evidence>
<dbReference type="FunFam" id="2.60.120.650:FF:000048">
    <property type="entry name" value="Lysine-specific demethylase 4A"/>
    <property type="match status" value="1"/>
</dbReference>
<evidence type="ECO:0000313" key="19">
    <source>
        <dbReference type="Proteomes" id="UP000075885"/>
    </source>
</evidence>
<dbReference type="GO" id="GO:0048512">
    <property type="term" value="P:circadian behavior"/>
    <property type="evidence" value="ECO:0007669"/>
    <property type="project" value="UniProtKB-ARBA"/>
</dbReference>
<evidence type="ECO:0000256" key="9">
    <source>
        <dbReference type="ARBA" id="ARBA00023004"/>
    </source>
</evidence>
<feature type="compositionally biased region" description="Basic and acidic residues" evidence="15">
    <location>
        <begin position="493"/>
        <end position="533"/>
    </location>
</feature>
<evidence type="ECO:0000256" key="10">
    <source>
        <dbReference type="ARBA" id="ARBA00023015"/>
    </source>
</evidence>
<dbReference type="AlphaFoldDB" id="A0A182NZJ9"/>
<comment type="cofactor">
    <cofactor evidence="1">
        <name>Fe(2+)</name>
        <dbReference type="ChEBI" id="CHEBI:29033"/>
    </cofactor>
</comment>
<dbReference type="PANTHER" id="PTHR10694:SF129">
    <property type="entry name" value="LYSINE-SPECIFIC DEMETHYLASE 4B-RELATED"/>
    <property type="match status" value="1"/>
</dbReference>
<feature type="domain" description="JmjC" evidence="17">
    <location>
        <begin position="139"/>
        <end position="305"/>
    </location>
</feature>
<evidence type="ECO:0000256" key="4">
    <source>
        <dbReference type="ARBA" id="ARBA00022723"/>
    </source>
</evidence>
<evidence type="ECO:0000256" key="14">
    <source>
        <dbReference type="ARBA" id="ARBA00053408"/>
    </source>
</evidence>
<feature type="region of interest" description="Disordered" evidence="15">
    <location>
        <begin position="689"/>
        <end position="740"/>
    </location>
</feature>
<dbReference type="Pfam" id="PF02373">
    <property type="entry name" value="JmjC"/>
    <property type="match status" value="1"/>
</dbReference>
<feature type="region of interest" description="Disordered" evidence="15">
    <location>
        <begin position="757"/>
        <end position="803"/>
    </location>
</feature>
<keyword evidence="11" id="KW-0804">Transcription</keyword>
<keyword evidence="4" id="KW-0479">Metal-binding</keyword>
<dbReference type="GO" id="GO:0000785">
    <property type="term" value="C:chromatin"/>
    <property type="evidence" value="ECO:0007669"/>
    <property type="project" value="TreeGrafter"/>
</dbReference>
<dbReference type="GO" id="GO:0046872">
    <property type="term" value="F:metal ion binding"/>
    <property type="evidence" value="ECO:0007669"/>
    <property type="project" value="UniProtKB-KW"/>
</dbReference>
<dbReference type="PANTHER" id="PTHR10694">
    <property type="entry name" value="LYSINE-SPECIFIC DEMETHYLASE"/>
    <property type="match status" value="1"/>
</dbReference>
<accession>A0A182NZJ9</accession>
<comment type="catalytic activity">
    <reaction evidence="13">
        <text>N(6),N(6),N(6)-trimethyl-L-lysyl(9)-[histone H3] + 2 2-oxoglutarate + 2 O2 = N(6)-methyl-L-lysyl(9)-[histone H3] + 2 formaldehyde + 2 succinate + 2 CO2</text>
        <dbReference type="Rhea" id="RHEA:60200"/>
        <dbReference type="Rhea" id="RHEA-COMP:15538"/>
        <dbReference type="Rhea" id="RHEA-COMP:15542"/>
        <dbReference type="ChEBI" id="CHEBI:15379"/>
        <dbReference type="ChEBI" id="CHEBI:16526"/>
        <dbReference type="ChEBI" id="CHEBI:16810"/>
        <dbReference type="ChEBI" id="CHEBI:16842"/>
        <dbReference type="ChEBI" id="CHEBI:30031"/>
        <dbReference type="ChEBI" id="CHEBI:61929"/>
        <dbReference type="ChEBI" id="CHEBI:61961"/>
        <dbReference type="EC" id="1.14.11.66"/>
    </reaction>
</comment>
<dbReference type="EnsemblMetazoa" id="AEPI000080-RA">
    <property type="protein sequence ID" value="AEPI000080-PA"/>
    <property type="gene ID" value="AEPI000080"/>
</dbReference>
<keyword evidence="19" id="KW-1185">Reference proteome</keyword>
<evidence type="ECO:0000259" key="17">
    <source>
        <dbReference type="PROSITE" id="PS51184"/>
    </source>
</evidence>
<evidence type="ECO:0000313" key="18">
    <source>
        <dbReference type="EnsemblMetazoa" id="AEPI000080-PA"/>
    </source>
</evidence>
<evidence type="ECO:0000256" key="8">
    <source>
        <dbReference type="ARBA" id="ARBA00023002"/>
    </source>
</evidence>
<evidence type="ECO:0000256" key="2">
    <source>
        <dbReference type="ARBA" id="ARBA00009711"/>
    </source>
</evidence>
<dbReference type="InterPro" id="IPR003347">
    <property type="entry name" value="JmjC_dom"/>
</dbReference>
<reference evidence="19" key="1">
    <citation type="submission" date="2013-03" db="EMBL/GenBank/DDBJ databases">
        <title>The Genome Sequence of Anopheles epiroticus epiroticus2.</title>
        <authorList>
            <consortium name="The Broad Institute Genomics Platform"/>
            <person name="Neafsey D.E."/>
            <person name="Howell P."/>
            <person name="Walker B."/>
            <person name="Young S.K."/>
            <person name="Zeng Q."/>
            <person name="Gargeya S."/>
            <person name="Fitzgerald M."/>
            <person name="Haas B."/>
            <person name="Abouelleil A."/>
            <person name="Allen A.W."/>
            <person name="Alvarado L."/>
            <person name="Arachchi H.M."/>
            <person name="Berlin A.M."/>
            <person name="Chapman S.B."/>
            <person name="Gainer-Dewar J."/>
            <person name="Goldberg J."/>
            <person name="Griggs A."/>
            <person name="Gujja S."/>
            <person name="Hansen M."/>
            <person name="Howarth C."/>
            <person name="Imamovic A."/>
            <person name="Ireland A."/>
            <person name="Larimer J."/>
            <person name="McCowan C."/>
            <person name="Murphy C."/>
            <person name="Pearson M."/>
            <person name="Poon T.W."/>
            <person name="Priest M."/>
            <person name="Roberts A."/>
            <person name="Saif S."/>
            <person name="Shea T."/>
            <person name="Sisk P."/>
            <person name="Sykes S."/>
            <person name="Wortman J."/>
            <person name="Nusbaum C."/>
            <person name="Birren B."/>
        </authorList>
    </citation>
    <scope>NUCLEOTIDE SEQUENCE [LARGE SCALE GENOMIC DNA]</scope>
    <source>
        <strain evidence="19">Epiroticus2</strain>
    </source>
</reference>
<keyword evidence="9" id="KW-0408">Iron</keyword>
<keyword evidence="5" id="KW-0862">Zinc</keyword>
<evidence type="ECO:0000256" key="3">
    <source>
        <dbReference type="ARBA" id="ARBA00012900"/>
    </source>
</evidence>
<dbReference type="STRING" id="199890.A0A182NZJ9"/>
<sequence length="1066" mass="118975">MTEESRVKIQVFRPTWEEFKDFPKYIEYIESQGAHKAGLAKIIPPPEWKPRKGGYDLDKLDITIPAPICQVVTGKQGLYQQINIQKNALTVKQFAELANTERYATPKHFDFEDLERKYWKNITYVAPIYGADVCGSITDKDCNIWNINHLGTILDFVNEDYGISIDGVNTAYLYFGMWKTTFAWHTEDMDLYSINYLHFGAPKTWYAVPPEYGRKLEKIAKNSFPASHNACPAFLRHKMTLISPQILKQHNIPFDKITQEENEIMITFPFGYHAGFNHGFNCAESTNFAMPRWIEYGKRAAQCYCSSDMVKILMDTFVKRFQPERYESWMDGSDFGPHPEDPTTITGPPPRVMDAGDDKDEGIEDGEPALMKKGCNLTVSIRNISFKEKNPDLDLTDIQQNPHLPDDVKQALSGIAEEEEECEAAAEQVQTSKSFNLSSYDPFDDDEEDEEEYLKSKKKGGKKRKKVDSDYDDDWYSTTHAKSRGRKSVTPKKRNDSIEETRNANQRKERLLSRKKDQEMNQEKREKYLESKRLQTAKWRQQKRLEKDKLQQEQVARKNGHKSSDQRKAAAHIIPPDPLRIDTSPTVGTVDRRICILKPATYHKRAASMDEVDPLSVKSRHSLPSFKTNKSAKPMVKTAERKSLHDPFLSEMAKRFPEVVVSHACAVKDSSSVSCKQRVKIEPSCTISPIMKANSSKPNENSSFLLQNGKRKNSRKAKSPVSASSALVPTNKKHVNGNQPIVKPCAIKPVANSSLLLPNRNQQNGEKTLSPVPTSKYLERKATSNTDDKASSSTKESKPMSTLTAKPVVIEAPPKNPAPDLFDNSKDFFTVFNKFVAGDHVQVTTTCSTTTNGVPISGVTTLPMPPNSSSPIPGTLWNNKVRPLLVNSTSQIVRATGSLQVPVPLPNSGDKQTHKATEIAACVNYTQHHPAKPDTLVKEGTSASSSSSSNGEFAGETNQTHRTESTVLLLSSKQSSMERTILKVPKPPVSMPIVASEGNGTSVKPQPSNIINLLIINGSEAGTLMPYTEKPLKEGLLSAIANTTTLASPNSCAKETLIHTNDGTCS</sequence>
<feature type="compositionally biased region" description="Polar residues" evidence="15">
    <location>
        <begin position="693"/>
        <end position="706"/>
    </location>
</feature>
<evidence type="ECO:0000256" key="6">
    <source>
        <dbReference type="ARBA" id="ARBA00022853"/>
    </source>
</evidence>
<comment type="similarity">
    <text evidence="2">Belongs to the JHDM3 histone demethylase family.</text>
</comment>
<dbReference type="PROSITE" id="PS51183">
    <property type="entry name" value="JMJN"/>
    <property type="match status" value="1"/>
</dbReference>
<dbReference type="GO" id="GO:0005634">
    <property type="term" value="C:nucleus"/>
    <property type="evidence" value="ECO:0007669"/>
    <property type="project" value="TreeGrafter"/>
</dbReference>
<organism evidence="18 19">
    <name type="scientific">Anopheles epiroticus</name>
    <dbReference type="NCBI Taxonomy" id="199890"/>
    <lineage>
        <taxon>Eukaryota</taxon>
        <taxon>Metazoa</taxon>
        <taxon>Ecdysozoa</taxon>
        <taxon>Arthropoda</taxon>
        <taxon>Hexapoda</taxon>
        <taxon>Insecta</taxon>
        <taxon>Pterygota</taxon>
        <taxon>Neoptera</taxon>
        <taxon>Endopterygota</taxon>
        <taxon>Diptera</taxon>
        <taxon>Nematocera</taxon>
        <taxon>Culicoidea</taxon>
        <taxon>Culicidae</taxon>
        <taxon>Anophelinae</taxon>
        <taxon>Anopheles</taxon>
    </lineage>
</organism>
<dbReference type="GO" id="GO:0010468">
    <property type="term" value="P:regulation of gene expression"/>
    <property type="evidence" value="ECO:0007669"/>
    <property type="project" value="TreeGrafter"/>
</dbReference>
<feature type="compositionally biased region" description="Basic and acidic residues" evidence="15">
    <location>
        <begin position="777"/>
        <end position="798"/>
    </location>
</feature>
<dbReference type="Gene3D" id="2.60.120.650">
    <property type="entry name" value="Cupin"/>
    <property type="match status" value="1"/>
</dbReference>
<feature type="compositionally biased region" description="Polar residues" evidence="15">
    <location>
        <begin position="757"/>
        <end position="773"/>
    </location>
</feature>
<keyword evidence="10" id="KW-0805">Transcription regulation</keyword>
<evidence type="ECO:0000256" key="1">
    <source>
        <dbReference type="ARBA" id="ARBA00001954"/>
    </source>
</evidence>
<feature type="compositionally biased region" description="Polar residues" evidence="15">
    <location>
        <begin position="428"/>
        <end position="439"/>
    </location>
</feature>
<feature type="region of interest" description="Disordered" evidence="15">
    <location>
        <begin position="931"/>
        <end position="966"/>
    </location>
</feature>
<keyword evidence="7" id="KW-0223">Dioxygenase</keyword>
<feature type="region of interest" description="Disordered" evidence="15">
    <location>
        <begin position="416"/>
        <end position="569"/>
    </location>
</feature>
<dbReference type="GO" id="GO:0140681">
    <property type="term" value="F:histone H3K36me2/H3K36me3 demethylase activity"/>
    <property type="evidence" value="ECO:0007669"/>
    <property type="project" value="UniProtKB-ARBA"/>
</dbReference>
<keyword evidence="12" id="KW-0539">Nucleus</keyword>
<keyword evidence="8" id="KW-0560">Oxidoreductase</keyword>
<evidence type="ECO:0000259" key="16">
    <source>
        <dbReference type="PROSITE" id="PS51183"/>
    </source>
</evidence>
<reference evidence="18" key="2">
    <citation type="submission" date="2020-05" db="UniProtKB">
        <authorList>
            <consortium name="EnsemblMetazoa"/>
        </authorList>
    </citation>
    <scope>IDENTIFICATION</scope>
    <source>
        <strain evidence="18">Epiroticus2</strain>
    </source>
</reference>
<feature type="compositionally biased region" description="Basic residues" evidence="15">
    <location>
        <begin position="456"/>
        <end position="466"/>
    </location>
</feature>
<dbReference type="SMART" id="SM00558">
    <property type="entry name" value="JmjC"/>
    <property type="match status" value="1"/>
</dbReference>
<feature type="compositionally biased region" description="Acidic residues" evidence="15">
    <location>
        <begin position="442"/>
        <end position="452"/>
    </location>
</feature>
<dbReference type="GO" id="GO:0140684">
    <property type="term" value="F:histone H3K9me2/H3K9me3 demethylase activity"/>
    <property type="evidence" value="ECO:0007669"/>
    <property type="project" value="UniProtKB-EC"/>
</dbReference>
<evidence type="ECO:0000256" key="5">
    <source>
        <dbReference type="ARBA" id="ARBA00022833"/>
    </source>
</evidence>
<proteinExistence type="inferred from homology"/>
<dbReference type="EC" id="1.14.11.66" evidence="3"/>
<dbReference type="Pfam" id="PF02375">
    <property type="entry name" value="JmjN"/>
    <property type="match status" value="1"/>
</dbReference>
<feature type="domain" description="JmjN" evidence="16">
    <location>
        <begin position="9"/>
        <end position="51"/>
    </location>
</feature>
<feature type="compositionally biased region" description="Basic residues" evidence="15">
    <location>
        <begin position="481"/>
        <end position="492"/>
    </location>
</feature>
<protein>
    <recommendedName>
        <fullName evidence="3">[histone H3]-trimethyl-L-lysine(9) demethylase</fullName>
        <ecNumber evidence="3">1.14.11.66</ecNumber>
    </recommendedName>
</protein>